<organism evidence="1 2">
    <name type="scientific">Niallia circulans</name>
    <name type="common">Bacillus circulans</name>
    <dbReference type="NCBI Taxonomy" id="1397"/>
    <lineage>
        <taxon>Bacteria</taxon>
        <taxon>Bacillati</taxon>
        <taxon>Bacillota</taxon>
        <taxon>Bacilli</taxon>
        <taxon>Bacillales</taxon>
        <taxon>Bacillaceae</taxon>
        <taxon>Niallia</taxon>
    </lineage>
</organism>
<reference evidence="2" key="1">
    <citation type="submission" date="2018-10" db="EMBL/GenBank/DDBJ databases">
        <title>FDA dAtabase for Regulatory Grade micrObial Sequences (FDA-ARGOS): Supporting development and validation of Infectious Disease Dx tests.</title>
        <authorList>
            <person name="Minogue T."/>
            <person name="Wolcott M."/>
            <person name="Wasieloski L."/>
            <person name="Aguilar W."/>
            <person name="Moore D."/>
            <person name="Tallon L."/>
            <person name="Sadzewicz L."/>
            <person name="Sengamalay N."/>
            <person name="Ott S."/>
            <person name="Godinez A."/>
            <person name="Nagaraj S."/>
            <person name="Vavikolanu K."/>
            <person name="Vyas G."/>
            <person name="Nadendla S."/>
            <person name="George J."/>
            <person name="Sichtig H."/>
        </authorList>
    </citation>
    <scope>NUCLEOTIDE SEQUENCE [LARGE SCALE GENOMIC DNA]</scope>
    <source>
        <strain evidence="2">FDAARGOS_343</strain>
    </source>
</reference>
<dbReference type="EMBL" id="RIBP01000004">
    <property type="protein sequence ID" value="TRZ38510.1"/>
    <property type="molecule type" value="Genomic_DNA"/>
</dbReference>
<name>A0A553SNE2_NIACI</name>
<evidence type="ECO:0000313" key="1">
    <source>
        <dbReference type="EMBL" id="TRZ38510.1"/>
    </source>
</evidence>
<proteinExistence type="predicted"/>
<sequence length="64" mass="7460">MVKNIKESHLMKGLYLDTYQTIESLLRLCADELSLEEPSEFSKTYISLNFTEVISIFRSDVQIK</sequence>
<dbReference type="Proteomes" id="UP000319837">
    <property type="component" value="Unassembled WGS sequence"/>
</dbReference>
<protein>
    <submittedName>
        <fullName evidence="1">Uncharacterized protein</fullName>
    </submittedName>
</protein>
<evidence type="ECO:0000313" key="2">
    <source>
        <dbReference type="Proteomes" id="UP000319837"/>
    </source>
</evidence>
<dbReference type="AlphaFoldDB" id="A0A553SNE2"/>
<comment type="caution">
    <text evidence="1">The sequence shown here is derived from an EMBL/GenBank/DDBJ whole genome shotgun (WGS) entry which is preliminary data.</text>
</comment>
<accession>A0A553SNE2</accession>
<gene>
    <name evidence="1" type="ORF">CEQ21_24295</name>
</gene>